<dbReference type="AlphaFoldDB" id="A0A8J5XRA1"/>
<evidence type="ECO:0000256" key="4">
    <source>
        <dbReference type="PROSITE-ProRule" id="PRU00175"/>
    </source>
</evidence>
<accession>A0A8J5XRA1</accession>
<name>A0A8J5XRA1_DIALT</name>
<protein>
    <recommendedName>
        <fullName evidence="6">RING-type domain-containing protein</fullName>
    </recommendedName>
</protein>
<keyword evidence="3" id="KW-0862">Zinc</keyword>
<dbReference type="OrthoDB" id="10012386at2759"/>
<proteinExistence type="predicted"/>
<dbReference type="InterPro" id="IPR001841">
    <property type="entry name" value="Znf_RING"/>
</dbReference>
<dbReference type="PANTHER" id="PTHR46016">
    <property type="entry name" value="ZINC FINGER, RING/FYVE/PHD-TYPE"/>
    <property type="match status" value="1"/>
</dbReference>
<dbReference type="GO" id="GO:0006511">
    <property type="term" value="P:ubiquitin-dependent protein catabolic process"/>
    <property type="evidence" value="ECO:0007669"/>
    <property type="project" value="TreeGrafter"/>
</dbReference>
<sequence>MPSSRLEGADEDAHVEATFLCPICLGVVDRPLEHAACKHTFCSECILAWLEVSPTCATCRAPLQPRGLRRPSRFFRERLGEVRVRCAYHGERGCAVLVPLAHYHTHAAECALRPPGVAPVDALDVGADWARSQRVTLASERAKVALARRRRRVPRWARRRAADLLVIAVFVGAMATLAYPTTACAFLGATGAWSSLQTLGCTWLYVAAKANAGAAVRAGGPARVVHAMRLHPTHAGLHKFGLHALRQMVAGGDAAAERAQAALRAGALEAALRAAGAFATRRGIILAACSLVSALLGAAAEPALGPHAARVAHMLAAATRVHAADPAVHASACVAVAAFGRALAAGVVPAADGDDGAHTAVTATALLDSGCLTAGTLR</sequence>
<evidence type="ECO:0000256" key="1">
    <source>
        <dbReference type="ARBA" id="ARBA00022723"/>
    </source>
</evidence>
<evidence type="ECO:0000313" key="8">
    <source>
        <dbReference type="Proteomes" id="UP000751190"/>
    </source>
</evidence>
<reference evidence="7" key="1">
    <citation type="submission" date="2021-05" db="EMBL/GenBank/DDBJ databases">
        <title>The genome of the haptophyte Pavlova lutheri (Diacronema luteri, Pavlovales) - a model for lipid biosynthesis in eukaryotic algae.</title>
        <authorList>
            <person name="Hulatt C.J."/>
            <person name="Posewitz M.C."/>
        </authorList>
    </citation>
    <scope>NUCLEOTIDE SEQUENCE</scope>
    <source>
        <strain evidence="7">NIVA-4/92</strain>
    </source>
</reference>
<keyword evidence="5" id="KW-0812">Transmembrane</keyword>
<organism evidence="7 8">
    <name type="scientific">Diacronema lutheri</name>
    <name type="common">Unicellular marine alga</name>
    <name type="synonym">Monochrysis lutheri</name>
    <dbReference type="NCBI Taxonomy" id="2081491"/>
    <lineage>
        <taxon>Eukaryota</taxon>
        <taxon>Haptista</taxon>
        <taxon>Haptophyta</taxon>
        <taxon>Pavlovophyceae</taxon>
        <taxon>Pavlovales</taxon>
        <taxon>Pavlovaceae</taxon>
        <taxon>Diacronema</taxon>
    </lineage>
</organism>
<gene>
    <name evidence="7" type="ORF">KFE25_008669</name>
</gene>
<dbReference type="SUPFAM" id="SSF57850">
    <property type="entry name" value="RING/U-box"/>
    <property type="match status" value="1"/>
</dbReference>
<dbReference type="InterPro" id="IPR013083">
    <property type="entry name" value="Znf_RING/FYVE/PHD"/>
</dbReference>
<keyword evidence="2 4" id="KW-0863">Zinc-finger</keyword>
<dbReference type="InterPro" id="IPR017907">
    <property type="entry name" value="Znf_RING_CS"/>
</dbReference>
<dbReference type="GO" id="GO:0061630">
    <property type="term" value="F:ubiquitin protein ligase activity"/>
    <property type="evidence" value="ECO:0007669"/>
    <property type="project" value="TreeGrafter"/>
</dbReference>
<comment type="caution">
    <text evidence="7">The sequence shown here is derived from an EMBL/GenBank/DDBJ whole genome shotgun (WGS) entry which is preliminary data.</text>
</comment>
<keyword evidence="1" id="KW-0479">Metal-binding</keyword>
<keyword evidence="5" id="KW-1133">Transmembrane helix</keyword>
<evidence type="ECO:0000259" key="6">
    <source>
        <dbReference type="PROSITE" id="PS50089"/>
    </source>
</evidence>
<dbReference type="InterPro" id="IPR051438">
    <property type="entry name" value="RNF_E3_ubiq-protein_ligase"/>
</dbReference>
<keyword evidence="5" id="KW-0472">Membrane</keyword>
<dbReference type="EMBL" id="JAGTXO010000001">
    <property type="protein sequence ID" value="KAG8470248.1"/>
    <property type="molecule type" value="Genomic_DNA"/>
</dbReference>
<evidence type="ECO:0000256" key="3">
    <source>
        <dbReference type="ARBA" id="ARBA00022833"/>
    </source>
</evidence>
<dbReference type="Pfam" id="PF13923">
    <property type="entry name" value="zf-C3HC4_2"/>
    <property type="match status" value="1"/>
</dbReference>
<dbReference type="SMART" id="SM00184">
    <property type="entry name" value="RING"/>
    <property type="match status" value="1"/>
</dbReference>
<dbReference type="PROSITE" id="PS00518">
    <property type="entry name" value="ZF_RING_1"/>
    <property type="match status" value="1"/>
</dbReference>
<evidence type="ECO:0000256" key="2">
    <source>
        <dbReference type="ARBA" id="ARBA00022771"/>
    </source>
</evidence>
<dbReference type="Gene3D" id="3.30.40.10">
    <property type="entry name" value="Zinc/RING finger domain, C3HC4 (zinc finger)"/>
    <property type="match status" value="1"/>
</dbReference>
<keyword evidence="8" id="KW-1185">Reference proteome</keyword>
<evidence type="ECO:0000256" key="5">
    <source>
        <dbReference type="SAM" id="Phobius"/>
    </source>
</evidence>
<dbReference type="GO" id="GO:0000209">
    <property type="term" value="P:protein polyubiquitination"/>
    <property type="evidence" value="ECO:0007669"/>
    <property type="project" value="TreeGrafter"/>
</dbReference>
<dbReference type="Proteomes" id="UP000751190">
    <property type="component" value="Unassembled WGS sequence"/>
</dbReference>
<dbReference type="PANTHER" id="PTHR46016:SF1">
    <property type="entry name" value="RING-TYPE DOMAIN-CONTAINING PROTEIN"/>
    <property type="match status" value="1"/>
</dbReference>
<feature type="domain" description="RING-type" evidence="6">
    <location>
        <begin position="21"/>
        <end position="60"/>
    </location>
</feature>
<dbReference type="OMA" id="SECILAW"/>
<dbReference type="PROSITE" id="PS50089">
    <property type="entry name" value="ZF_RING_2"/>
    <property type="match status" value="1"/>
</dbReference>
<evidence type="ECO:0000313" key="7">
    <source>
        <dbReference type="EMBL" id="KAG8470248.1"/>
    </source>
</evidence>
<dbReference type="GO" id="GO:0008270">
    <property type="term" value="F:zinc ion binding"/>
    <property type="evidence" value="ECO:0007669"/>
    <property type="project" value="UniProtKB-KW"/>
</dbReference>
<feature type="transmembrane region" description="Helical" evidence="5">
    <location>
        <begin position="161"/>
        <end position="179"/>
    </location>
</feature>